<dbReference type="PANTHER" id="PTHR38839">
    <property type="entry name" value="TRANSCRIPTIONAL REGULATOR WHID-RELATED"/>
    <property type="match status" value="1"/>
</dbReference>
<evidence type="ECO:0000313" key="12">
    <source>
        <dbReference type="EMBL" id="AHB79585.1"/>
    </source>
</evidence>
<reference evidence="12 13" key="1">
    <citation type="submission" date="2013-09" db="EMBL/GenBank/DDBJ databases">
        <authorList>
            <person name="Alapati N."/>
            <person name="Amjadi S."/>
            <person name="Brashears C.B."/>
            <person name="Briell V.C."/>
            <person name="Cody B.J."/>
            <person name="Durham R.J."/>
            <person name="Griffin A.K."/>
            <person name="Henderson M.S."/>
            <person name="Interrante E.J."/>
            <person name="Killingsworth B.W."/>
            <person name="Kolar C.R."/>
            <person name="Lee T."/>
            <person name="Mundhenk S.E."/>
            <person name="Myers M.E."/>
            <person name="Olaniyan O.M."/>
            <person name="Orlando C.M."/>
            <person name="Peterson C.E."/>
            <person name="Riley B.C."/>
            <person name="Sawyer L.E."/>
            <person name="Simitzi N.J."/>
            <person name="St Cyr M.K."/>
            <person name="White R.K."/>
            <person name="Wu H."/>
            <person name="Adair T.L."/>
            <person name="Gibbon B.C."/>
            <person name="Buck G.A."/>
            <person name="Campbell R."/>
            <person name="Carvalho M.R."/>
            <person name="Duckworth R.A."/>
            <person name="Dunn T."/>
            <person name="Halpern C."/>
            <person name="Johnson A."/>
            <person name="Kiflezghi M.G."/>
            <person name="Lee V."/>
            <person name="Loviza R.A."/>
            <person name="Serrano M.G."/>
            <person name="Shah Z.V."/>
            <person name="Sharma K."/>
            <person name="Voegtly L.J."/>
            <person name="Walstead R."/>
            <person name="Wang Y.P."/>
            <person name="Bradley K.W."/>
            <person name="Clarke D.Q."/>
            <person name="Barker L.P."/>
            <person name="Bailey C."/>
            <person name="Asai D.J."/>
            <person name="Bowman C.A."/>
            <person name="Russell D.A."/>
            <person name="Pope W.H."/>
            <person name="Jacobs-Sera D."/>
            <person name="Hendrix R.W."/>
            <person name="Hatfull G.F."/>
        </authorList>
    </citation>
    <scope>NUCLEOTIDE SEQUENCE [LARGE SCALE GENOMIC DNA]</scope>
</reference>
<evidence type="ECO:0000256" key="7">
    <source>
        <dbReference type="ARBA" id="ARBA00023015"/>
    </source>
</evidence>
<organism evidence="12 13">
    <name type="scientific">Mycobacterium phage Validus</name>
    <dbReference type="NCBI Taxonomy" id="1414747"/>
    <lineage>
        <taxon>Viruses</taxon>
        <taxon>Duplodnaviria</taxon>
        <taxon>Heunggongvirae</taxon>
        <taxon>Uroviricota</taxon>
        <taxon>Caudoviricetes</taxon>
        <taxon>Weiservirinae</taxon>
        <taxon>Anayavirus</taxon>
        <taxon>Anayavirus validus</taxon>
    </lineage>
</organism>
<evidence type="ECO:0000256" key="4">
    <source>
        <dbReference type="ARBA" id="ARBA00022723"/>
    </source>
</evidence>
<dbReference type="GO" id="GO:0046872">
    <property type="term" value="F:metal ion binding"/>
    <property type="evidence" value="ECO:0007669"/>
    <property type="project" value="UniProtKB-KW"/>
</dbReference>
<evidence type="ECO:0000256" key="6">
    <source>
        <dbReference type="ARBA" id="ARBA00023014"/>
    </source>
</evidence>
<dbReference type="HAMAP" id="MF_01479">
    <property type="entry name" value="WhiB"/>
    <property type="match status" value="1"/>
</dbReference>
<evidence type="ECO:0000256" key="9">
    <source>
        <dbReference type="ARBA" id="ARBA00023157"/>
    </source>
</evidence>
<keyword evidence="6" id="KW-0411">Iron-sulfur</keyword>
<keyword evidence="13" id="KW-1185">Reference proteome</keyword>
<proteinExistence type="inferred from homology"/>
<evidence type="ECO:0000256" key="1">
    <source>
        <dbReference type="ARBA" id="ARBA00001966"/>
    </source>
</evidence>
<dbReference type="Proteomes" id="UP000018806">
    <property type="component" value="Segment"/>
</dbReference>
<sequence>MSAEVFLGRPEAWEADALCAQVDPAIFFPEQGGSVREARRVCARCPVLDECYERAMSFSTDQEGVWAGLTKRERRKIKRGLMDREGRAVA</sequence>
<evidence type="ECO:0000313" key="13">
    <source>
        <dbReference type="Proteomes" id="UP000018806"/>
    </source>
</evidence>
<evidence type="ECO:0000256" key="8">
    <source>
        <dbReference type="ARBA" id="ARBA00023125"/>
    </source>
</evidence>
<dbReference type="GO" id="GO:0051539">
    <property type="term" value="F:4 iron, 4 sulfur cluster binding"/>
    <property type="evidence" value="ECO:0007669"/>
    <property type="project" value="UniProtKB-KW"/>
</dbReference>
<evidence type="ECO:0000256" key="10">
    <source>
        <dbReference type="ARBA" id="ARBA00023163"/>
    </source>
</evidence>
<dbReference type="OrthoDB" id="17842at10239"/>
<accession>V5UQB4</accession>
<keyword evidence="7" id="KW-0805">Transcription regulation</keyword>
<dbReference type="PANTHER" id="PTHR38839:SF4">
    <property type="entry name" value="TRANSCRIPTIONAL REGULATOR WHIB"/>
    <property type="match status" value="1"/>
</dbReference>
<dbReference type="InterPro" id="IPR003482">
    <property type="entry name" value="Whib"/>
</dbReference>
<keyword evidence="4" id="KW-0479">Metal-binding</keyword>
<keyword evidence="5" id="KW-0408">Iron</keyword>
<gene>
    <name evidence="12" type="primary">55</name>
    <name evidence="12" type="ORF">PBI_VALIDUS_55</name>
</gene>
<comment type="cofactor">
    <cofactor evidence="1">
        <name>[4Fe-4S] cluster</name>
        <dbReference type="ChEBI" id="CHEBI:49883"/>
    </cofactor>
</comment>
<comment type="similarity">
    <text evidence="2">Belongs to the WhiB family.</text>
</comment>
<dbReference type="GO" id="GO:0003677">
    <property type="term" value="F:DNA binding"/>
    <property type="evidence" value="ECO:0007669"/>
    <property type="project" value="UniProtKB-KW"/>
</dbReference>
<evidence type="ECO:0000256" key="3">
    <source>
        <dbReference type="ARBA" id="ARBA00022485"/>
    </source>
</evidence>
<dbReference type="Pfam" id="PF02467">
    <property type="entry name" value="Whib"/>
    <property type="match status" value="1"/>
</dbReference>
<dbReference type="KEGG" id="vg:18479852"/>
<dbReference type="PROSITE" id="PS51674">
    <property type="entry name" value="4FE4S_WBL"/>
    <property type="match status" value="1"/>
</dbReference>
<keyword evidence="8" id="KW-0238">DNA-binding</keyword>
<keyword evidence="10" id="KW-0804">Transcription</keyword>
<dbReference type="GO" id="GO:0045892">
    <property type="term" value="P:negative regulation of DNA-templated transcription"/>
    <property type="evidence" value="ECO:0007669"/>
    <property type="project" value="TreeGrafter"/>
</dbReference>
<evidence type="ECO:0000259" key="11">
    <source>
        <dbReference type="PROSITE" id="PS51674"/>
    </source>
</evidence>
<name>V5UQB4_9CAUD</name>
<keyword evidence="9" id="KW-1015">Disulfide bond</keyword>
<protein>
    <submittedName>
        <fullName evidence="12">WhiB family transcription factor</fullName>
    </submittedName>
</protein>
<keyword evidence="3" id="KW-0004">4Fe-4S</keyword>
<dbReference type="EMBL" id="KF713486">
    <property type="protein sequence ID" value="AHB79585.1"/>
    <property type="molecule type" value="Genomic_DNA"/>
</dbReference>
<dbReference type="GeneID" id="18479852"/>
<evidence type="ECO:0000256" key="5">
    <source>
        <dbReference type="ARBA" id="ARBA00023004"/>
    </source>
</evidence>
<dbReference type="GO" id="GO:0047134">
    <property type="term" value="F:protein-disulfide reductase [NAD(P)H] activity"/>
    <property type="evidence" value="ECO:0007669"/>
    <property type="project" value="TreeGrafter"/>
</dbReference>
<dbReference type="RefSeq" id="YP_009002705.1">
    <property type="nucleotide sequence ID" value="NC_023498.1"/>
</dbReference>
<dbReference type="InterPro" id="IPR034768">
    <property type="entry name" value="4FE4S_WBL"/>
</dbReference>
<feature type="domain" description="4Fe-4S Wbl-type" evidence="11">
    <location>
        <begin position="18"/>
        <end position="76"/>
    </location>
</feature>
<evidence type="ECO:0000256" key="2">
    <source>
        <dbReference type="ARBA" id="ARBA00006597"/>
    </source>
</evidence>